<evidence type="ECO:0000256" key="2">
    <source>
        <dbReference type="PROSITE-ProRule" id="PRU00169"/>
    </source>
</evidence>
<dbReference type="Gene3D" id="3.40.50.2300">
    <property type="match status" value="1"/>
</dbReference>
<dbReference type="Proteomes" id="UP000507954">
    <property type="component" value="Unassembled WGS sequence"/>
</dbReference>
<dbReference type="PROSITE" id="PS50110">
    <property type="entry name" value="RESPONSE_REGULATORY"/>
    <property type="match status" value="1"/>
</dbReference>
<gene>
    <name evidence="4" type="ORF">BMJ33_00285</name>
    <name evidence="5" type="ORF">EMEDMD4_590026</name>
</gene>
<evidence type="ECO:0000313" key="4">
    <source>
        <dbReference type="EMBL" id="PLU10068.1"/>
    </source>
</evidence>
<feature type="domain" description="Response regulatory" evidence="3">
    <location>
        <begin position="5"/>
        <end position="119"/>
    </location>
</feature>
<protein>
    <submittedName>
        <fullName evidence="4 5">Response regulator</fullName>
    </submittedName>
</protein>
<name>A0A508X3Q4_9HYPH</name>
<dbReference type="EMBL" id="CABFNB010000127">
    <property type="protein sequence ID" value="VTZ64414.1"/>
    <property type="molecule type" value="Genomic_DNA"/>
</dbReference>
<dbReference type="AlphaFoldDB" id="A0A508X3Q4"/>
<dbReference type="SMART" id="SM00448">
    <property type="entry name" value="REC"/>
    <property type="match status" value="1"/>
</dbReference>
<evidence type="ECO:0000259" key="3">
    <source>
        <dbReference type="PROSITE" id="PS50110"/>
    </source>
</evidence>
<reference evidence="4" key="1">
    <citation type="submission" date="2017-04" db="EMBL/GenBank/DDBJ databases">
        <authorList>
            <person name="Porter S."/>
            <person name="Friesen M.L."/>
            <person name="Faber-Hammond J."/>
        </authorList>
    </citation>
    <scope>NUCLEOTIDE SEQUENCE</scope>
    <source>
        <strain evidence="4">Str16</strain>
    </source>
</reference>
<dbReference type="EMBL" id="NBUC01000001">
    <property type="protein sequence ID" value="PLU10068.1"/>
    <property type="molecule type" value="Genomic_DNA"/>
</dbReference>
<keyword evidence="1 2" id="KW-0597">Phosphoprotein</keyword>
<dbReference type="SUPFAM" id="SSF52172">
    <property type="entry name" value="CheY-like"/>
    <property type="match status" value="1"/>
</dbReference>
<evidence type="ECO:0000313" key="5">
    <source>
        <dbReference type="EMBL" id="VTZ64414.1"/>
    </source>
</evidence>
<evidence type="ECO:0000256" key="1">
    <source>
        <dbReference type="ARBA" id="ARBA00022553"/>
    </source>
</evidence>
<dbReference type="Pfam" id="PF00072">
    <property type="entry name" value="Response_reg"/>
    <property type="match status" value="1"/>
</dbReference>
<dbReference type="InterPro" id="IPR001789">
    <property type="entry name" value="Sig_transdc_resp-reg_receiver"/>
</dbReference>
<evidence type="ECO:0000313" key="6">
    <source>
        <dbReference type="Proteomes" id="UP001190825"/>
    </source>
</evidence>
<sequence length="131" mass="13840">MEAVTILLADDEAILLLDFESTLTDAGFLVTAVSSGAKAIELLKSGAAIDGVVTDIRFCQPPDGWQVARVAREIDPNMPIVYISGHAALEWASNGVPDSIILEKPFTSAQLITAVSQLLNARPPRAPPSDA</sequence>
<dbReference type="InterPro" id="IPR050595">
    <property type="entry name" value="Bact_response_regulator"/>
</dbReference>
<dbReference type="InterPro" id="IPR011006">
    <property type="entry name" value="CheY-like_superfamily"/>
</dbReference>
<dbReference type="PANTHER" id="PTHR44591:SF21">
    <property type="entry name" value="TWO-COMPONENT RESPONSE REGULATOR"/>
    <property type="match status" value="1"/>
</dbReference>
<reference evidence="5" key="3">
    <citation type="submission" date="2019-06" db="EMBL/GenBank/DDBJ databases">
        <authorList>
            <person name="Le Quere A."/>
            <person name="Colella S."/>
        </authorList>
    </citation>
    <scope>NUCLEOTIDE SEQUENCE</scope>
    <source>
        <strain evidence="5">EmedicaeMD41</strain>
    </source>
</reference>
<organism evidence="5">
    <name type="scientific">Sinorhizobium medicae</name>
    <dbReference type="NCBI Taxonomy" id="110321"/>
    <lineage>
        <taxon>Bacteria</taxon>
        <taxon>Pseudomonadati</taxon>
        <taxon>Pseudomonadota</taxon>
        <taxon>Alphaproteobacteria</taxon>
        <taxon>Hyphomicrobiales</taxon>
        <taxon>Rhizobiaceae</taxon>
        <taxon>Sinorhizobium/Ensifer group</taxon>
        <taxon>Sinorhizobium</taxon>
    </lineage>
</organism>
<feature type="modified residue" description="4-aspartylphosphate" evidence="2">
    <location>
        <position position="55"/>
    </location>
</feature>
<dbReference type="PANTHER" id="PTHR44591">
    <property type="entry name" value="STRESS RESPONSE REGULATOR PROTEIN 1"/>
    <property type="match status" value="1"/>
</dbReference>
<reference evidence="4 6" key="2">
    <citation type="journal article" date="2018" name="FEMS Microbiol. Ecol.">
        <title>Co-invading symbiotic mutualists of Medicago polymorpha retain high ancestral diversity and contain diverse accessory genomes.</title>
        <authorList>
            <person name="Porter S.S."/>
            <person name="Faber-Hammond J.J."/>
            <person name="Friesen M.L."/>
        </authorList>
    </citation>
    <scope>NUCLEOTIDE SEQUENCE [LARGE SCALE GENOMIC DNA]</scope>
    <source>
        <strain evidence="4 6">Str16</strain>
    </source>
</reference>
<proteinExistence type="predicted"/>
<dbReference type="OMA" id="MITKPFF"/>
<dbReference type="RefSeq" id="WP_012061749.1">
    <property type="nucleotide sequence ID" value="NZ_ATYC01000008.1"/>
</dbReference>
<keyword evidence="6" id="KW-1185">Reference proteome</keyword>
<accession>A0A508X3Q4</accession>
<dbReference type="Proteomes" id="UP001190825">
    <property type="component" value="Unassembled WGS sequence"/>
</dbReference>
<dbReference type="GO" id="GO:0000160">
    <property type="term" value="P:phosphorelay signal transduction system"/>
    <property type="evidence" value="ECO:0007669"/>
    <property type="project" value="InterPro"/>
</dbReference>
<dbReference type="SMR" id="A0A508X3Q4"/>